<proteinExistence type="predicted"/>
<feature type="region of interest" description="Disordered" evidence="1">
    <location>
        <begin position="1"/>
        <end position="66"/>
    </location>
</feature>
<sequence>MSWTGANHSGGGFRPSRPDNQPTRNTGNHLQPPARTQDIQRPSRQPIHTFNNQRPDQQPHSPSHPAFNRRLFQATSTTEDQNHPDDLLKFIPDHVQAVADFDSSGPHRIHNRDMCSMIVKYLANPAASDNEPTWGMLLYDHLSAPSTLAPEMNLQDLYIWVTRVGLPNAIIDNRRFLLHYYLSEPSASASLPVRYDNQEPLAAYTPVAALPMTARPERNHQIFRAYPTPNGARFVQWLATPILGPEGRYGRLEMPEQMEHRVSMLDGYLNEDETVVRRVESRAMLKRTVGVLGLLWEVWRRNRVLLEGQDGGW</sequence>
<gene>
    <name evidence="2" type="ORF">JI435_144340</name>
</gene>
<dbReference type="OrthoDB" id="3780599at2759"/>
<organism evidence="2 3">
    <name type="scientific">Phaeosphaeria nodorum (strain SN15 / ATCC MYA-4574 / FGSC 10173)</name>
    <name type="common">Glume blotch fungus</name>
    <name type="synonym">Parastagonospora nodorum</name>
    <dbReference type="NCBI Taxonomy" id="321614"/>
    <lineage>
        <taxon>Eukaryota</taxon>
        <taxon>Fungi</taxon>
        <taxon>Dikarya</taxon>
        <taxon>Ascomycota</taxon>
        <taxon>Pezizomycotina</taxon>
        <taxon>Dothideomycetes</taxon>
        <taxon>Pleosporomycetidae</taxon>
        <taxon>Pleosporales</taxon>
        <taxon>Pleosporineae</taxon>
        <taxon>Phaeosphaeriaceae</taxon>
        <taxon>Parastagonospora</taxon>
    </lineage>
</organism>
<keyword evidence="3" id="KW-1185">Reference proteome</keyword>
<dbReference type="VEuPathDB" id="FungiDB:JI435_144340"/>
<name>A0A7U2F699_PHANO</name>
<reference evidence="3" key="1">
    <citation type="journal article" date="2021" name="BMC Genomics">
        <title>Chromosome-level genome assembly and manually-curated proteome of model necrotroph Parastagonospora nodorum Sn15 reveals a genome-wide trove of candidate effector homologs, and redundancy of virulence-related functions within an accessory chromosome.</title>
        <authorList>
            <person name="Bertazzoni S."/>
            <person name="Jones D.A.B."/>
            <person name="Phan H.T."/>
            <person name="Tan K.-C."/>
            <person name="Hane J.K."/>
        </authorList>
    </citation>
    <scope>NUCLEOTIDE SEQUENCE [LARGE SCALE GENOMIC DNA]</scope>
    <source>
        <strain evidence="3">SN15 / ATCC MYA-4574 / FGSC 10173)</strain>
    </source>
</reference>
<dbReference type="Proteomes" id="UP000663193">
    <property type="component" value="Chromosome 9"/>
</dbReference>
<feature type="compositionally biased region" description="Polar residues" evidence="1">
    <location>
        <begin position="37"/>
        <end position="61"/>
    </location>
</feature>
<dbReference type="AlphaFoldDB" id="A0A7U2F699"/>
<evidence type="ECO:0000313" key="2">
    <source>
        <dbReference type="EMBL" id="QRC99527.1"/>
    </source>
</evidence>
<evidence type="ECO:0000256" key="1">
    <source>
        <dbReference type="SAM" id="MobiDB-lite"/>
    </source>
</evidence>
<dbReference type="EMBL" id="CP069031">
    <property type="protein sequence ID" value="QRC99527.1"/>
    <property type="molecule type" value="Genomic_DNA"/>
</dbReference>
<protein>
    <submittedName>
        <fullName evidence="2">Uncharacterized protein</fullName>
    </submittedName>
</protein>
<evidence type="ECO:0000313" key="3">
    <source>
        <dbReference type="Proteomes" id="UP000663193"/>
    </source>
</evidence>
<feature type="compositionally biased region" description="Polar residues" evidence="1">
    <location>
        <begin position="18"/>
        <end position="29"/>
    </location>
</feature>
<accession>A0A7U2F699</accession>